<dbReference type="InterPro" id="IPR053146">
    <property type="entry name" value="QDO-like"/>
</dbReference>
<dbReference type="InterPro" id="IPR011051">
    <property type="entry name" value="RmlC_Cupin_sf"/>
</dbReference>
<dbReference type="EMBL" id="WVHT01000009">
    <property type="protein sequence ID" value="MXV52651.1"/>
    <property type="molecule type" value="Genomic_DNA"/>
</dbReference>
<name>A0A7K1YE63_9SPHI</name>
<feature type="domain" description="Cupin type-2" evidence="1">
    <location>
        <begin position="44"/>
        <end position="112"/>
    </location>
</feature>
<evidence type="ECO:0000313" key="2">
    <source>
        <dbReference type="EMBL" id="MXV52651.1"/>
    </source>
</evidence>
<dbReference type="Proteomes" id="UP000466586">
    <property type="component" value="Unassembled WGS sequence"/>
</dbReference>
<evidence type="ECO:0000259" key="1">
    <source>
        <dbReference type="Pfam" id="PF07883"/>
    </source>
</evidence>
<organism evidence="2 3">
    <name type="scientific">Hufsiella arboris</name>
    <dbReference type="NCBI Taxonomy" id="2695275"/>
    <lineage>
        <taxon>Bacteria</taxon>
        <taxon>Pseudomonadati</taxon>
        <taxon>Bacteroidota</taxon>
        <taxon>Sphingobacteriia</taxon>
        <taxon>Sphingobacteriales</taxon>
        <taxon>Sphingobacteriaceae</taxon>
        <taxon>Hufsiella</taxon>
    </lineage>
</organism>
<comment type="caution">
    <text evidence="2">The sequence shown here is derived from an EMBL/GenBank/DDBJ whole genome shotgun (WGS) entry which is preliminary data.</text>
</comment>
<dbReference type="Pfam" id="PF07883">
    <property type="entry name" value="Cupin_2"/>
    <property type="match status" value="1"/>
</dbReference>
<dbReference type="InterPro" id="IPR014710">
    <property type="entry name" value="RmlC-like_jellyroll"/>
</dbReference>
<sequence length="168" mass="18256">MENPDNKLTVVSASEGKSLSVAGNTYRIIISGKQTGGAYAIVDMLVPPNGGPGPHSHAGFQEAFYVVDGEVEVRLEGEKITAIKGSFVNIPLGGLIHQFKNKSDTLAHMLCIITPAGMEEMFEEIGVPVENETFLSPPKTMSEEDMEKLKSIGEKYGQKFFPPDYFDS</sequence>
<reference evidence="2 3" key="1">
    <citation type="submission" date="2019-11" db="EMBL/GenBank/DDBJ databases">
        <title>Pedobacter sp. HMF7647 Genome sequencing and assembly.</title>
        <authorList>
            <person name="Kang H."/>
            <person name="Kim H."/>
            <person name="Joh K."/>
        </authorList>
    </citation>
    <scope>NUCLEOTIDE SEQUENCE [LARGE SCALE GENOMIC DNA]</scope>
    <source>
        <strain evidence="2 3">HMF7647</strain>
    </source>
</reference>
<dbReference type="AlphaFoldDB" id="A0A7K1YE63"/>
<accession>A0A7K1YE63</accession>
<proteinExistence type="predicted"/>
<dbReference type="InterPro" id="IPR013096">
    <property type="entry name" value="Cupin_2"/>
</dbReference>
<dbReference type="PANTHER" id="PTHR36440:SF1">
    <property type="entry name" value="PUTATIVE (AFU_ORTHOLOGUE AFUA_8G07350)-RELATED"/>
    <property type="match status" value="1"/>
</dbReference>
<dbReference type="PANTHER" id="PTHR36440">
    <property type="entry name" value="PUTATIVE (AFU_ORTHOLOGUE AFUA_8G07350)-RELATED"/>
    <property type="match status" value="1"/>
</dbReference>
<keyword evidence="3" id="KW-1185">Reference proteome</keyword>
<dbReference type="SUPFAM" id="SSF51182">
    <property type="entry name" value="RmlC-like cupins"/>
    <property type="match status" value="1"/>
</dbReference>
<gene>
    <name evidence="2" type="ORF">GS399_16880</name>
</gene>
<protein>
    <submittedName>
        <fullName evidence="2">Cupin domain-containing protein</fullName>
    </submittedName>
</protein>
<evidence type="ECO:0000313" key="3">
    <source>
        <dbReference type="Proteomes" id="UP000466586"/>
    </source>
</evidence>
<dbReference type="Gene3D" id="2.60.120.10">
    <property type="entry name" value="Jelly Rolls"/>
    <property type="match status" value="1"/>
</dbReference>